<evidence type="ECO:0000259" key="6">
    <source>
        <dbReference type="Pfam" id="PF04542"/>
    </source>
</evidence>
<dbReference type="Gene3D" id="1.10.10.10">
    <property type="entry name" value="Winged helix-like DNA-binding domain superfamily/Winged helix DNA-binding domain"/>
    <property type="match status" value="1"/>
</dbReference>
<dbReference type="InterPro" id="IPR036388">
    <property type="entry name" value="WH-like_DNA-bd_sf"/>
</dbReference>
<comment type="similarity">
    <text evidence="1">Belongs to the sigma-70 factor family. ECF subfamily.</text>
</comment>
<keyword evidence="9" id="KW-1185">Reference proteome</keyword>
<evidence type="ECO:0000313" key="8">
    <source>
        <dbReference type="EMBL" id="MBA8792610.1"/>
    </source>
</evidence>
<feature type="domain" description="RNA polymerase sigma factor 70 region 4 type 2" evidence="7">
    <location>
        <begin position="171"/>
        <end position="224"/>
    </location>
</feature>
<comment type="caution">
    <text evidence="8">The sequence shown here is derived from an EMBL/GenBank/DDBJ whole genome shotgun (WGS) entry which is preliminary data.</text>
</comment>
<dbReference type="RefSeq" id="WP_328823554.1">
    <property type="nucleotide sequence ID" value="NZ_JACGWT010000001.1"/>
</dbReference>
<organism evidence="8 9">
    <name type="scientific">Microlunatus kandeliicorticis</name>
    <dbReference type="NCBI Taxonomy" id="1759536"/>
    <lineage>
        <taxon>Bacteria</taxon>
        <taxon>Bacillati</taxon>
        <taxon>Actinomycetota</taxon>
        <taxon>Actinomycetes</taxon>
        <taxon>Propionibacteriales</taxon>
        <taxon>Propionibacteriaceae</taxon>
        <taxon>Microlunatus</taxon>
    </lineage>
</organism>
<evidence type="ECO:0000256" key="5">
    <source>
        <dbReference type="SAM" id="MobiDB-lite"/>
    </source>
</evidence>
<evidence type="ECO:0000256" key="2">
    <source>
        <dbReference type="ARBA" id="ARBA00023015"/>
    </source>
</evidence>
<dbReference type="PANTHER" id="PTHR43133:SF66">
    <property type="entry name" value="ECF RNA POLYMERASE SIGMA FACTOR SIGK"/>
    <property type="match status" value="1"/>
</dbReference>
<dbReference type="AlphaFoldDB" id="A0A7W3IP11"/>
<evidence type="ECO:0000256" key="3">
    <source>
        <dbReference type="ARBA" id="ARBA00023082"/>
    </source>
</evidence>
<dbReference type="Gene3D" id="1.10.1740.10">
    <property type="match status" value="1"/>
</dbReference>
<feature type="region of interest" description="Disordered" evidence="5">
    <location>
        <begin position="1"/>
        <end position="43"/>
    </location>
</feature>
<dbReference type="NCBIfam" id="TIGR02937">
    <property type="entry name" value="sigma70-ECF"/>
    <property type="match status" value="1"/>
</dbReference>
<dbReference type="GO" id="GO:0003677">
    <property type="term" value="F:DNA binding"/>
    <property type="evidence" value="ECO:0007669"/>
    <property type="project" value="InterPro"/>
</dbReference>
<dbReference type="InterPro" id="IPR013324">
    <property type="entry name" value="RNA_pol_sigma_r3/r4-like"/>
</dbReference>
<sequence length="233" mass="25559">MSGPGLRDQGRLMPLHAVPDGAGRGADPGRSATDPAVAASAAGAATSGPELNVRLTTLLAASARGDEQAFAELYDVTNARMYGVILRVLRAVDHATEVTQEFYVEVWRQAGRYDRSRGSVLAWMTTMAHRRAVDRVRTVTSDTARDDRYARETEPRAFDQVWGEVEQSLDRQRVRSALEGLTPVQREAVTLTYFGGYTHVQAAELLQVPLGTVKTRIRDGLIRLRDTLGIDHG</sequence>
<feature type="compositionally biased region" description="Low complexity" evidence="5">
    <location>
        <begin position="32"/>
        <end position="43"/>
    </location>
</feature>
<reference evidence="8 9" key="1">
    <citation type="submission" date="2020-07" db="EMBL/GenBank/DDBJ databases">
        <title>Sequencing the genomes of 1000 actinobacteria strains.</title>
        <authorList>
            <person name="Klenk H.-P."/>
        </authorList>
    </citation>
    <scope>NUCLEOTIDE SEQUENCE [LARGE SCALE GENOMIC DNA]</scope>
    <source>
        <strain evidence="8 9">DSM 100723</strain>
    </source>
</reference>
<dbReference type="Pfam" id="PF08281">
    <property type="entry name" value="Sigma70_r4_2"/>
    <property type="match status" value="1"/>
</dbReference>
<dbReference type="SUPFAM" id="SSF88659">
    <property type="entry name" value="Sigma3 and sigma4 domains of RNA polymerase sigma factors"/>
    <property type="match status" value="1"/>
</dbReference>
<evidence type="ECO:0000256" key="1">
    <source>
        <dbReference type="ARBA" id="ARBA00010641"/>
    </source>
</evidence>
<dbReference type="InterPro" id="IPR013325">
    <property type="entry name" value="RNA_pol_sigma_r2"/>
</dbReference>
<dbReference type="InterPro" id="IPR007627">
    <property type="entry name" value="RNA_pol_sigma70_r2"/>
</dbReference>
<accession>A0A7W3IP11</accession>
<proteinExistence type="inferred from homology"/>
<gene>
    <name evidence="8" type="ORF">FHX74_000204</name>
</gene>
<dbReference type="NCBIfam" id="NF007228">
    <property type="entry name" value="PRK09646.1"/>
    <property type="match status" value="1"/>
</dbReference>
<dbReference type="GO" id="GO:0006352">
    <property type="term" value="P:DNA-templated transcription initiation"/>
    <property type="evidence" value="ECO:0007669"/>
    <property type="project" value="InterPro"/>
</dbReference>
<dbReference type="Proteomes" id="UP000523079">
    <property type="component" value="Unassembled WGS sequence"/>
</dbReference>
<keyword evidence="3" id="KW-0731">Sigma factor</keyword>
<feature type="domain" description="RNA polymerase sigma-70 region 2" evidence="6">
    <location>
        <begin position="80"/>
        <end position="138"/>
    </location>
</feature>
<dbReference type="InterPro" id="IPR013249">
    <property type="entry name" value="RNA_pol_sigma70_r4_t2"/>
</dbReference>
<name>A0A7W3IP11_9ACTN</name>
<protein>
    <submittedName>
        <fullName evidence="8">RNA polymerase sigma-70 factor (ECF subfamily)</fullName>
    </submittedName>
</protein>
<dbReference type="InterPro" id="IPR014284">
    <property type="entry name" value="RNA_pol_sigma-70_dom"/>
</dbReference>
<dbReference type="PANTHER" id="PTHR43133">
    <property type="entry name" value="RNA POLYMERASE ECF-TYPE SIGMA FACTO"/>
    <property type="match status" value="1"/>
</dbReference>
<evidence type="ECO:0000313" key="9">
    <source>
        <dbReference type="Proteomes" id="UP000523079"/>
    </source>
</evidence>
<evidence type="ECO:0000259" key="7">
    <source>
        <dbReference type="Pfam" id="PF08281"/>
    </source>
</evidence>
<dbReference type="GO" id="GO:0016987">
    <property type="term" value="F:sigma factor activity"/>
    <property type="evidence" value="ECO:0007669"/>
    <property type="project" value="UniProtKB-KW"/>
</dbReference>
<dbReference type="SUPFAM" id="SSF88946">
    <property type="entry name" value="Sigma2 domain of RNA polymerase sigma factors"/>
    <property type="match status" value="1"/>
</dbReference>
<evidence type="ECO:0000256" key="4">
    <source>
        <dbReference type="ARBA" id="ARBA00023163"/>
    </source>
</evidence>
<keyword evidence="4" id="KW-0804">Transcription</keyword>
<dbReference type="Pfam" id="PF04542">
    <property type="entry name" value="Sigma70_r2"/>
    <property type="match status" value="1"/>
</dbReference>
<keyword evidence="2" id="KW-0805">Transcription regulation</keyword>
<dbReference type="InterPro" id="IPR039425">
    <property type="entry name" value="RNA_pol_sigma-70-like"/>
</dbReference>
<dbReference type="CDD" id="cd06171">
    <property type="entry name" value="Sigma70_r4"/>
    <property type="match status" value="1"/>
</dbReference>
<dbReference type="EMBL" id="JACGWT010000001">
    <property type="protein sequence ID" value="MBA8792610.1"/>
    <property type="molecule type" value="Genomic_DNA"/>
</dbReference>